<comment type="caution">
    <text evidence="1">The sequence shown here is derived from an EMBL/GenBank/DDBJ whole genome shotgun (WGS) entry which is preliminary data.</text>
</comment>
<accession>A0AAI9UTQ4</accession>
<dbReference type="Proteomes" id="UP001239213">
    <property type="component" value="Unassembled WGS sequence"/>
</dbReference>
<proteinExistence type="predicted"/>
<organism evidence="1 2">
    <name type="scientific">Colletotrichum cuscutae</name>
    <dbReference type="NCBI Taxonomy" id="1209917"/>
    <lineage>
        <taxon>Eukaryota</taxon>
        <taxon>Fungi</taxon>
        <taxon>Dikarya</taxon>
        <taxon>Ascomycota</taxon>
        <taxon>Pezizomycotina</taxon>
        <taxon>Sordariomycetes</taxon>
        <taxon>Hypocreomycetidae</taxon>
        <taxon>Glomerellales</taxon>
        <taxon>Glomerellaceae</taxon>
        <taxon>Colletotrichum</taxon>
        <taxon>Colletotrichum acutatum species complex</taxon>
    </lineage>
</organism>
<protein>
    <submittedName>
        <fullName evidence="1">Uncharacterized protein</fullName>
    </submittedName>
</protein>
<dbReference type="EMBL" id="MPDP01000264">
    <property type="protein sequence ID" value="KAK1464558.1"/>
    <property type="molecule type" value="Genomic_DNA"/>
</dbReference>
<evidence type="ECO:0000313" key="2">
    <source>
        <dbReference type="Proteomes" id="UP001239213"/>
    </source>
</evidence>
<dbReference type="AlphaFoldDB" id="A0AAI9UTQ4"/>
<sequence length="134" mass="15251">MVRLRNRRARAWKTKYAENELRNESEDEGVRFEGSRERNAVAWASLSVKQKHDSVPHIAPSPLAVPLSYEGVQAMIRPDISDGPPTNETPANETTTIAYMDQSLADGYELCHMKFEDWRERKPLFLAFSTTVLG</sequence>
<name>A0AAI9UTQ4_9PEZI</name>
<gene>
    <name evidence="1" type="ORF">CCUS01_07804</name>
</gene>
<evidence type="ECO:0000313" key="1">
    <source>
        <dbReference type="EMBL" id="KAK1464558.1"/>
    </source>
</evidence>
<reference evidence="1" key="1">
    <citation type="submission" date="2016-11" db="EMBL/GenBank/DDBJ databases">
        <title>The genome sequence of Colletotrichum cuscutae.</title>
        <authorList>
            <person name="Baroncelli R."/>
        </authorList>
    </citation>
    <scope>NUCLEOTIDE SEQUENCE</scope>
    <source>
        <strain evidence="1">IMI 304802</strain>
    </source>
</reference>
<keyword evidence="2" id="KW-1185">Reference proteome</keyword>